<dbReference type="PANTHER" id="PTHR43833">
    <property type="entry name" value="POTASSIUM CHANNEL PROTEIN 2-RELATED-RELATED"/>
    <property type="match status" value="1"/>
</dbReference>
<evidence type="ECO:0000256" key="2">
    <source>
        <dbReference type="SAM" id="Phobius"/>
    </source>
</evidence>
<comment type="subcellular location">
    <subcellularLocation>
        <location evidence="1">Cell membrane</location>
        <topology evidence="1">Multi-pass membrane protein</topology>
    </subcellularLocation>
</comment>
<feature type="transmembrane region" description="Helical" evidence="2">
    <location>
        <begin position="32"/>
        <end position="48"/>
    </location>
</feature>
<feature type="domain" description="RCK C-terminal" evidence="4">
    <location>
        <begin position="244"/>
        <end position="325"/>
    </location>
</feature>
<protein>
    <recommendedName>
        <fullName evidence="7">Potassium channel protein</fullName>
    </recommendedName>
</protein>
<dbReference type="InterPro" id="IPR036721">
    <property type="entry name" value="RCK_C_sf"/>
</dbReference>
<dbReference type="PROSITE" id="PS51201">
    <property type="entry name" value="RCK_N"/>
    <property type="match status" value="1"/>
</dbReference>
<dbReference type="InterPro" id="IPR036291">
    <property type="entry name" value="NAD(P)-bd_dom_sf"/>
</dbReference>
<dbReference type="InterPro" id="IPR003148">
    <property type="entry name" value="RCK_N"/>
</dbReference>
<gene>
    <name evidence="5" type="ORF">HMPREF1015_02240</name>
</gene>
<dbReference type="GO" id="GO:0008324">
    <property type="term" value="F:monoatomic cation transmembrane transporter activity"/>
    <property type="evidence" value="ECO:0007669"/>
    <property type="project" value="InterPro"/>
</dbReference>
<dbReference type="GO" id="GO:0005886">
    <property type="term" value="C:plasma membrane"/>
    <property type="evidence" value="ECO:0007669"/>
    <property type="project" value="UniProtKB-SubCell"/>
</dbReference>
<dbReference type="PATRIC" id="fig|665952.3.peg.735"/>
<dbReference type="Pfam" id="PF02080">
    <property type="entry name" value="TrkA_C"/>
    <property type="match status" value="1"/>
</dbReference>
<feature type="transmembrane region" description="Helical" evidence="2">
    <location>
        <begin position="7"/>
        <end position="26"/>
    </location>
</feature>
<dbReference type="RefSeq" id="WP_003353014.1">
    <property type="nucleotide sequence ID" value="NZ_JH414743.1"/>
</dbReference>
<name>G9QIE9_9BACI</name>
<dbReference type="EMBL" id="ACWF01000033">
    <property type="protein sequence ID" value="EHL79088.1"/>
    <property type="molecule type" value="Genomic_DNA"/>
</dbReference>
<evidence type="ECO:0000313" key="6">
    <source>
        <dbReference type="Proteomes" id="UP000011747"/>
    </source>
</evidence>
<organism evidence="5 6">
    <name type="scientific">Bacillus smithii 7_3_47FAA</name>
    <dbReference type="NCBI Taxonomy" id="665952"/>
    <lineage>
        <taxon>Bacteria</taxon>
        <taxon>Bacillati</taxon>
        <taxon>Bacillota</taxon>
        <taxon>Bacilli</taxon>
        <taxon>Bacillales</taxon>
        <taxon>Bacillaceae</taxon>
        <taxon>Bacillus</taxon>
    </lineage>
</organism>
<dbReference type="AlphaFoldDB" id="G9QIE9"/>
<dbReference type="GO" id="GO:0006813">
    <property type="term" value="P:potassium ion transport"/>
    <property type="evidence" value="ECO:0007669"/>
    <property type="project" value="InterPro"/>
</dbReference>
<keyword evidence="6" id="KW-1185">Reference proteome</keyword>
<evidence type="ECO:0000256" key="1">
    <source>
        <dbReference type="ARBA" id="ARBA00004651"/>
    </source>
</evidence>
<comment type="caution">
    <text evidence="5">The sequence shown here is derived from an EMBL/GenBank/DDBJ whole genome shotgun (WGS) entry which is preliminary data.</text>
</comment>
<keyword evidence="2" id="KW-0472">Membrane</keyword>
<dbReference type="SUPFAM" id="SSF81324">
    <property type="entry name" value="Voltage-gated potassium channels"/>
    <property type="match status" value="1"/>
</dbReference>
<dbReference type="SUPFAM" id="SSF116726">
    <property type="entry name" value="TrkA C-terminal domain-like"/>
    <property type="match status" value="1"/>
</dbReference>
<dbReference type="PANTHER" id="PTHR43833:SF9">
    <property type="entry name" value="POTASSIUM CHANNEL PROTEIN YUGO-RELATED"/>
    <property type="match status" value="1"/>
</dbReference>
<evidence type="ECO:0000259" key="3">
    <source>
        <dbReference type="PROSITE" id="PS51201"/>
    </source>
</evidence>
<dbReference type="InterPro" id="IPR013099">
    <property type="entry name" value="K_chnl_dom"/>
</dbReference>
<dbReference type="Gene3D" id="1.10.287.70">
    <property type="match status" value="1"/>
</dbReference>
<dbReference type="InterPro" id="IPR006037">
    <property type="entry name" value="RCK_C"/>
</dbReference>
<keyword evidence="2" id="KW-1133">Transmembrane helix</keyword>
<dbReference type="Pfam" id="PF07885">
    <property type="entry name" value="Ion_trans_2"/>
    <property type="match status" value="1"/>
</dbReference>
<dbReference type="Gene3D" id="3.40.50.720">
    <property type="entry name" value="NAD(P)-binding Rossmann-like Domain"/>
    <property type="match status" value="1"/>
</dbReference>
<dbReference type="HOGENOM" id="CLU_050982_0_1_9"/>
<evidence type="ECO:0000313" key="5">
    <source>
        <dbReference type="EMBL" id="EHL79088.1"/>
    </source>
</evidence>
<sequence length="325" mass="36017">MNIRKLIIPVSCLALTLIIGTFGYMWTEHLSFFDAVWLTVVSVLTIGYGDMTPATIQGKIFTLIIIPVAIGIVTYILARFASAVIDGKWADEVKRRKMNHKIDQLEHHIIVCGLGRVGKQVVAQLKREHQPIVAVEKNEQILEKTEDLLYVNGDATDDDVLIAAGIERAACIVITLPSDTDNVFITLTARGINPNILIVTRAEKEEAEKKLYSAGADKVINTSSIGGKRMAMSVLKPVSMELVDTLLQDSEGAYNVEEIVLREDSKLVNQTLKQSKLRQVCGVTIVAIKRGNTIISNPKPDEQLLANDLLIVFGREDQLRKFEQL</sequence>
<feature type="domain" description="RCK N-terminal" evidence="3">
    <location>
        <begin position="106"/>
        <end position="220"/>
    </location>
</feature>
<dbReference type="Proteomes" id="UP000011747">
    <property type="component" value="Unassembled WGS sequence"/>
</dbReference>
<reference evidence="5 6" key="1">
    <citation type="submission" date="2011-09" db="EMBL/GenBank/DDBJ databases">
        <title>The Genome Sequence of Bacillus smithii 7_3_47FAA.</title>
        <authorList>
            <consortium name="The Broad Institute Genome Sequencing Platform"/>
            <person name="Earl A."/>
            <person name="Ward D."/>
            <person name="Feldgarden M."/>
            <person name="Gevers D."/>
            <person name="Daigneault M."/>
            <person name="Strauss J."/>
            <person name="Allen-Vercoe E."/>
            <person name="Young S.K."/>
            <person name="Zeng Q."/>
            <person name="Gargeya S."/>
            <person name="Fitzgerald M."/>
            <person name="Haas B."/>
            <person name="Abouelleil A."/>
            <person name="Alvarado L."/>
            <person name="Arachchi H.M."/>
            <person name="Berlin A."/>
            <person name="Brown A."/>
            <person name="Chapman S.B."/>
            <person name="Chen Z."/>
            <person name="Dunbar C."/>
            <person name="Freedman E."/>
            <person name="Gearin G."/>
            <person name="Goldberg J."/>
            <person name="Griggs A."/>
            <person name="Gujja S."/>
            <person name="Heiman D."/>
            <person name="Howarth C."/>
            <person name="Larson L."/>
            <person name="Lui A."/>
            <person name="MacDonald P.J.P."/>
            <person name="Montmayeur A."/>
            <person name="Murphy C."/>
            <person name="Neiman D."/>
            <person name="Pearson M."/>
            <person name="Priest M."/>
            <person name="Roberts A."/>
            <person name="Saif S."/>
            <person name="Shea T."/>
            <person name="Shenoy N."/>
            <person name="Sisk P."/>
            <person name="Stolte C."/>
            <person name="Sykes S."/>
            <person name="Wortman J."/>
            <person name="Nusbaum C."/>
            <person name="Birren B."/>
        </authorList>
    </citation>
    <scope>NUCLEOTIDE SEQUENCE [LARGE SCALE GENOMIC DNA]</scope>
    <source>
        <strain evidence="5 6">7_3_47FAA</strain>
    </source>
</reference>
<evidence type="ECO:0008006" key="7">
    <source>
        <dbReference type="Google" id="ProtNLM"/>
    </source>
</evidence>
<dbReference type="SUPFAM" id="SSF51735">
    <property type="entry name" value="NAD(P)-binding Rossmann-fold domains"/>
    <property type="match status" value="1"/>
</dbReference>
<accession>G9QIE9</accession>
<dbReference type="Gene3D" id="3.30.70.1450">
    <property type="entry name" value="Regulator of K+ conductance, C-terminal domain"/>
    <property type="match status" value="1"/>
</dbReference>
<keyword evidence="2" id="KW-0812">Transmembrane</keyword>
<dbReference type="InterPro" id="IPR050721">
    <property type="entry name" value="Trk_Ktr_HKT_K-transport"/>
</dbReference>
<feature type="transmembrane region" description="Helical" evidence="2">
    <location>
        <begin position="60"/>
        <end position="78"/>
    </location>
</feature>
<dbReference type="PROSITE" id="PS51202">
    <property type="entry name" value="RCK_C"/>
    <property type="match status" value="1"/>
</dbReference>
<proteinExistence type="predicted"/>
<dbReference type="Pfam" id="PF02254">
    <property type="entry name" value="TrkA_N"/>
    <property type="match status" value="1"/>
</dbReference>
<evidence type="ECO:0000259" key="4">
    <source>
        <dbReference type="PROSITE" id="PS51202"/>
    </source>
</evidence>